<evidence type="ECO:0000256" key="3">
    <source>
        <dbReference type="ARBA" id="ARBA00007970"/>
    </source>
</evidence>
<keyword evidence="5 13" id="KW-0032">Aminotransferase</keyword>
<evidence type="ECO:0000256" key="4">
    <source>
        <dbReference type="ARBA" id="ARBA00012748"/>
    </source>
</evidence>
<dbReference type="Gene3D" id="3.40.640.10">
    <property type="entry name" value="Type I PLP-dependent aspartate aminotransferase-like (Major domain)"/>
    <property type="match status" value="1"/>
</dbReference>
<dbReference type="GO" id="GO:0004400">
    <property type="term" value="F:histidinol-phosphate transaminase activity"/>
    <property type="evidence" value="ECO:0007669"/>
    <property type="project" value="UniProtKB-EC"/>
</dbReference>
<dbReference type="PANTHER" id="PTHR43643">
    <property type="entry name" value="HISTIDINOL-PHOSPHATE AMINOTRANSFERASE 2"/>
    <property type="match status" value="1"/>
</dbReference>
<dbReference type="AlphaFoldDB" id="A0A927FQN0"/>
<keyword evidence="6" id="KW-0028">Amino-acid biosynthesis</keyword>
<reference evidence="13" key="1">
    <citation type="submission" date="2020-09" db="EMBL/GenBank/DDBJ databases">
        <title>Genome seq and assembly of Devosia sp.</title>
        <authorList>
            <person name="Chhetri G."/>
        </authorList>
    </citation>
    <scope>NUCLEOTIDE SEQUENCE</scope>
    <source>
        <strain evidence="13">PTR5</strain>
    </source>
</reference>
<keyword evidence="14" id="KW-1185">Reference proteome</keyword>
<dbReference type="InterPro" id="IPR050106">
    <property type="entry name" value="HistidinolP_aminotransfase"/>
</dbReference>
<keyword evidence="9" id="KW-0368">Histidine biosynthesis</keyword>
<comment type="pathway">
    <text evidence="2">Amino-acid biosynthesis; L-histidine biosynthesis; L-histidine from 5-phospho-alpha-D-ribose 1-diphosphate: step 7/9.</text>
</comment>
<name>A0A927FQN0_9HYPH</name>
<comment type="caution">
    <text evidence="13">The sequence shown here is derived from an EMBL/GenBank/DDBJ whole genome shotgun (WGS) entry which is preliminary data.</text>
</comment>
<evidence type="ECO:0000256" key="8">
    <source>
        <dbReference type="ARBA" id="ARBA00022898"/>
    </source>
</evidence>
<dbReference type="InterPro" id="IPR004839">
    <property type="entry name" value="Aminotransferase_I/II_large"/>
</dbReference>
<dbReference type="Pfam" id="PF00155">
    <property type="entry name" value="Aminotran_1_2"/>
    <property type="match status" value="1"/>
</dbReference>
<evidence type="ECO:0000256" key="1">
    <source>
        <dbReference type="ARBA" id="ARBA00001933"/>
    </source>
</evidence>
<evidence type="ECO:0000313" key="14">
    <source>
        <dbReference type="Proteomes" id="UP000654108"/>
    </source>
</evidence>
<dbReference type="InterPro" id="IPR015422">
    <property type="entry name" value="PyrdxlP-dep_Trfase_small"/>
</dbReference>
<organism evidence="13 14">
    <name type="scientific">Devosia oryzisoli</name>
    <dbReference type="NCBI Taxonomy" id="2774138"/>
    <lineage>
        <taxon>Bacteria</taxon>
        <taxon>Pseudomonadati</taxon>
        <taxon>Pseudomonadota</taxon>
        <taxon>Alphaproteobacteria</taxon>
        <taxon>Hyphomicrobiales</taxon>
        <taxon>Devosiaceae</taxon>
        <taxon>Devosia</taxon>
    </lineage>
</organism>
<accession>A0A927FQN0</accession>
<evidence type="ECO:0000256" key="11">
    <source>
        <dbReference type="RuleBase" id="RU003693"/>
    </source>
</evidence>
<evidence type="ECO:0000313" key="13">
    <source>
        <dbReference type="EMBL" id="MBD8064241.1"/>
    </source>
</evidence>
<dbReference type="SUPFAM" id="SSF53383">
    <property type="entry name" value="PLP-dependent transferases"/>
    <property type="match status" value="1"/>
</dbReference>
<evidence type="ECO:0000259" key="12">
    <source>
        <dbReference type="Pfam" id="PF00155"/>
    </source>
</evidence>
<dbReference type="CDD" id="cd00609">
    <property type="entry name" value="AAT_like"/>
    <property type="match status" value="1"/>
</dbReference>
<evidence type="ECO:0000256" key="9">
    <source>
        <dbReference type="ARBA" id="ARBA00023102"/>
    </source>
</evidence>
<keyword evidence="8 11" id="KW-0663">Pyridoxal phosphate</keyword>
<evidence type="ECO:0000256" key="5">
    <source>
        <dbReference type="ARBA" id="ARBA00022576"/>
    </source>
</evidence>
<evidence type="ECO:0000256" key="6">
    <source>
        <dbReference type="ARBA" id="ARBA00022605"/>
    </source>
</evidence>
<dbReference type="InterPro" id="IPR015421">
    <property type="entry name" value="PyrdxlP-dep_Trfase_major"/>
</dbReference>
<dbReference type="EC" id="2.6.1.9" evidence="4"/>
<dbReference type="InterPro" id="IPR015424">
    <property type="entry name" value="PyrdxlP-dep_Trfase"/>
</dbReference>
<evidence type="ECO:0000256" key="2">
    <source>
        <dbReference type="ARBA" id="ARBA00005011"/>
    </source>
</evidence>
<dbReference type="EMBL" id="JACYFU010000001">
    <property type="protein sequence ID" value="MBD8064241.1"/>
    <property type="molecule type" value="Genomic_DNA"/>
</dbReference>
<dbReference type="PANTHER" id="PTHR43643:SF6">
    <property type="entry name" value="HISTIDINOL-PHOSPHATE AMINOTRANSFERASE"/>
    <property type="match status" value="1"/>
</dbReference>
<protein>
    <recommendedName>
        <fullName evidence="4">histidinol-phosphate transaminase</fullName>
        <ecNumber evidence="4">2.6.1.9</ecNumber>
    </recommendedName>
</protein>
<keyword evidence="7" id="KW-0808">Transferase</keyword>
<evidence type="ECO:0000256" key="7">
    <source>
        <dbReference type="ARBA" id="ARBA00022679"/>
    </source>
</evidence>
<comment type="similarity">
    <text evidence="3">Belongs to the class-II pyridoxal-phosphate-dependent aminotransferase family. Histidinol-phosphate aminotransferase subfamily.</text>
</comment>
<evidence type="ECO:0000256" key="10">
    <source>
        <dbReference type="ARBA" id="ARBA00047481"/>
    </source>
</evidence>
<comment type="catalytic activity">
    <reaction evidence="10">
        <text>L-histidinol phosphate + 2-oxoglutarate = 3-(imidazol-4-yl)-2-oxopropyl phosphate + L-glutamate</text>
        <dbReference type="Rhea" id="RHEA:23744"/>
        <dbReference type="ChEBI" id="CHEBI:16810"/>
        <dbReference type="ChEBI" id="CHEBI:29985"/>
        <dbReference type="ChEBI" id="CHEBI:57766"/>
        <dbReference type="ChEBI" id="CHEBI:57980"/>
        <dbReference type="EC" id="2.6.1.9"/>
    </reaction>
</comment>
<dbReference type="PROSITE" id="PS00599">
    <property type="entry name" value="AA_TRANSFER_CLASS_2"/>
    <property type="match status" value="1"/>
</dbReference>
<dbReference type="InterPro" id="IPR001917">
    <property type="entry name" value="Aminotrans_II_pyridoxalP_BS"/>
</dbReference>
<feature type="domain" description="Aminotransferase class I/classII large" evidence="12">
    <location>
        <begin position="37"/>
        <end position="360"/>
    </location>
</feature>
<dbReference type="RefSeq" id="WP_191772347.1">
    <property type="nucleotide sequence ID" value="NZ_JACYFU010000001.1"/>
</dbReference>
<proteinExistence type="inferred from homology"/>
<dbReference type="Gene3D" id="3.90.1150.10">
    <property type="entry name" value="Aspartate Aminotransferase, domain 1"/>
    <property type="match status" value="1"/>
</dbReference>
<gene>
    <name evidence="13" type="ORF">IC608_01960</name>
</gene>
<sequence length="371" mass="39463">MTDHPPFTALVADLPATVPFVGPEALERQWGRPVQARLGANESRFGPSPRVIDALCSAAPDVWRYPDPENFDLRRALANRLGVDMGNIAVGEGIDGLMALAVRLFIAAGDRVVTSLGAYPTLNYHVAGFGGSIVAVPYSGVREDLEGLVAAAHRSGARMVYLANPDNPMGSCWPATEVAAFAAALPSDCLLLLDEAYGELAPPDALPPLDPDQQNVLRLRTFSKAFGLAGLRCGYAIGHPSVVGAFDRIRNHFGVNRQAQVAALAALDDAEHLDWVVRSIRAACDRISSIASAAGLEALPTATNFVAIDCQRDAAFAQRILAEMARDGIFIRKPMAPGLDRYIRISAAPDDELDILAAALPLAVQRAQDAP</sequence>
<comment type="cofactor">
    <cofactor evidence="1 11">
        <name>pyridoxal 5'-phosphate</name>
        <dbReference type="ChEBI" id="CHEBI:597326"/>
    </cofactor>
</comment>
<dbReference type="NCBIfam" id="NF006014">
    <property type="entry name" value="PRK08153.1"/>
    <property type="match status" value="1"/>
</dbReference>
<dbReference type="GO" id="GO:0030170">
    <property type="term" value="F:pyridoxal phosphate binding"/>
    <property type="evidence" value="ECO:0007669"/>
    <property type="project" value="InterPro"/>
</dbReference>
<dbReference type="Proteomes" id="UP000654108">
    <property type="component" value="Unassembled WGS sequence"/>
</dbReference>
<dbReference type="GO" id="GO:0000105">
    <property type="term" value="P:L-histidine biosynthetic process"/>
    <property type="evidence" value="ECO:0007669"/>
    <property type="project" value="UniProtKB-KW"/>
</dbReference>